<dbReference type="AlphaFoldDB" id="Q0UQ86"/>
<evidence type="ECO:0000313" key="2">
    <source>
        <dbReference type="Proteomes" id="UP000001055"/>
    </source>
</evidence>
<evidence type="ECO:0000313" key="1">
    <source>
        <dbReference type="EMBL" id="EAT87142.1"/>
    </source>
</evidence>
<protein>
    <submittedName>
        <fullName evidence="1">Uncharacterized protein</fullName>
    </submittedName>
</protein>
<dbReference type="RefSeq" id="XP_001796465.1">
    <property type="nucleotide sequence ID" value="XM_001796413.1"/>
</dbReference>
<dbReference type="InParanoid" id="Q0UQ86"/>
<dbReference type="EMBL" id="CH445332">
    <property type="protein sequence ID" value="EAT87142.1"/>
    <property type="molecule type" value="Genomic_DNA"/>
</dbReference>
<name>Q0UQ86_PHANO</name>
<dbReference type="KEGG" id="pno:SNOG_06078"/>
<sequence length="77" mass="8458">MREPIVADPAHGIEYAKTVWQRGFVICYLWGSPSINIVRCIGAPMHAATCADQAFPAQSSSSMRPTPTCLYLQGSDW</sequence>
<dbReference type="GeneID" id="5973342"/>
<proteinExistence type="predicted"/>
<gene>
    <name evidence="1" type="ORF">SNOG_06078</name>
</gene>
<organism evidence="1 2">
    <name type="scientific">Phaeosphaeria nodorum (strain SN15 / ATCC MYA-4574 / FGSC 10173)</name>
    <name type="common">Glume blotch fungus</name>
    <name type="synonym">Parastagonospora nodorum</name>
    <dbReference type="NCBI Taxonomy" id="321614"/>
    <lineage>
        <taxon>Eukaryota</taxon>
        <taxon>Fungi</taxon>
        <taxon>Dikarya</taxon>
        <taxon>Ascomycota</taxon>
        <taxon>Pezizomycotina</taxon>
        <taxon>Dothideomycetes</taxon>
        <taxon>Pleosporomycetidae</taxon>
        <taxon>Pleosporales</taxon>
        <taxon>Pleosporineae</taxon>
        <taxon>Phaeosphaeriaceae</taxon>
        <taxon>Parastagonospora</taxon>
    </lineage>
</organism>
<dbReference type="Proteomes" id="UP000001055">
    <property type="component" value="Unassembled WGS sequence"/>
</dbReference>
<reference evidence="2" key="1">
    <citation type="journal article" date="2007" name="Plant Cell">
        <title>Dothideomycete-plant interactions illuminated by genome sequencing and EST analysis of the wheat pathogen Stagonospora nodorum.</title>
        <authorList>
            <person name="Hane J.K."/>
            <person name="Lowe R.G."/>
            <person name="Solomon P.S."/>
            <person name="Tan K.C."/>
            <person name="Schoch C.L."/>
            <person name="Spatafora J.W."/>
            <person name="Crous P.W."/>
            <person name="Kodira C."/>
            <person name="Birren B.W."/>
            <person name="Galagan J.E."/>
            <person name="Torriani S.F."/>
            <person name="McDonald B.A."/>
            <person name="Oliver R.P."/>
        </authorList>
    </citation>
    <scope>NUCLEOTIDE SEQUENCE [LARGE SCALE GENOMIC DNA]</scope>
    <source>
        <strain evidence="2">SN15 / ATCC MYA-4574 / FGSC 10173</strain>
    </source>
</reference>
<accession>Q0UQ86</accession>